<keyword evidence="1" id="KW-1133">Transmembrane helix</keyword>
<accession>A0ABY0HH43</accession>
<feature type="domain" description="DUF3533" evidence="2">
    <location>
        <begin position="2"/>
        <end position="67"/>
    </location>
</feature>
<evidence type="ECO:0000313" key="4">
    <source>
        <dbReference type="Proteomes" id="UP000294003"/>
    </source>
</evidence>
<dbReference type="PANTHER" id="PTHR34814:SF1">
    <property type="entry name" value="NITROSOGUANIDINE RESISTANCE PROTEIN SNG1"/>
    <property type="match status" value="1"/>
</dbReference>
<protein>
    <recommendedName>
        <fullName evidence="2">DUF3533 domain-containing protein</fullName>
    </recommendedName>
</protein>
<feature type="transmembrane region" description="Helical" evidence="1">
    <location>
        <begin position="55"/>
        <end position="76"/>
    </location>
</feature>
<dbReference type="Pfam" id="PF12051">
    <property type="entry name" value="DUF3533"/>
    <property type="match status" value="1"/>
</dbReference>
<sequence length="124" mass="14595">MNLIFRVITNGTTWFYSPEPAPWLFRWDHAWPLHHTVQASRQVLFDPHSRICLNLSVLSAWSAVNVVLFPLCCYFMRWKSRRGRRAAGRDKDKYAVITKDEEKELRKDAGAKPPKRRCGFMRGM</sequence>
<name>A0ABY0HH43_9PEZI</name>
<dbReference type="Proteomes" id="UP000294003">
    <property type="component" value="Unassembled WGS sequence"/>
</dbReference>
<keyword evidence="4" id="KW-1185">Reference proteome</keyword>
<evidence type="ECO:0000313" key="3">
    <source>
        <dbReference type="EMBL" id="RYO93280.1"/>
    </source>
</evidence>
<evidence type="ECO:0000256" key="1">
    <source>
        <dbReference type="SAM" id="Phobius"/>
    </source>
</evidence>
<reference evidence="3 4" key="1">
    <citation type="submission" date="2018-06" db="EMBL/GenBank/DDBJ databases">
        <title>Complete Genomes of Monosporascus.</title>
        <authorList>
            <person name="Robinson A.J."/>
            <person name="Natvig D.O."/>
        </authorList>
    </citation>
    <scope>NUCLEOTIDE SEQUENCE [LARGE SCALE GENOMIC DNA]</scope>
    <source>
        <strain evidence="3 4">CBS 609.92</strain>
    </source>
</reference>
<organism evidence="3 4">
    <name type="scientific">Monosporascus cannonballus</name>
    <dbReference type="NCBI Taxonomy" id="155416"/>
    <lineage>
        <taxon>Eukaryota</taxon>
        <taxon>Fungi</taxon>
        <taxon>Dikarya</taxon>
        <taxon>Ascomycota</taxon>
        <taxon>Pezizomycotina</taxon>
        <taxon>Sordariomycetes</taxon>
        <taxon>Xylariomycetidae</taxon>
        <taxon>Xylariales</taxon>
        <taxon>Xylariales incertae sedis</taxon>
        <taxon>Monosporascus</taxon>
    </lineage>
</organism>
<proteinExistence type="predicted"/>
<gene>
    <name evidence="3" type="ORF">DL762_001229</name>
</gene>
<comment type="caution">
    <text evidence="3">The sequence shown here is derived from an EMBL/GenBank/DDBJ whole genome shotgun (WGS) entry which is preliminary data.</text>
</comment>
<evidence type="ECO:0000259" key="2">
    <source>
        <dbReference type="Pfam" id="PF12051"/>
    </source>
</evidence>
<dbReference type="PANTHER" id="PTHR34814">
    <property type="entry name" value="NITROSOGUANIDINE RESISTANCE PROTEIN SNG1"/>
    <property type="match status" value="1"/>
</dbReference>
<keyword evidence="1" id="KW-0472">Membrane</keyword>
<keyword evidence="1" id="KW-0812">Transmembrane</keyword>
<dbReference type="EMBL" id="QJNS01000019">
    <property type="protein sequence ID" value="RYO93280.1"/>
    <property type="molecule type" value="Genomic_DNA"/>
</dbReference>
<dbReference type="InterPro" id="IPR053001">
    <property type="entry name" value="MNNG_permease-like"/>
</dbReference>
<dbReference type="InterPro" id="IPR022703">
    <property type="entry name" value="DUF3533"/>
</dbReference>